<dbReference type="SUPFAM" id="SSF56349">
    <property type="entry name" value="DNA breaking-rejoining enzymes"/>
    <property type="match status" value="1"/>
</dbReference>
<dbReference type="Pfam" id="PF02899">
    <property type="entry name" value="Phage_int_SAM_1"/>
    <property type="match status" value="1"/>
</dbReference>
<comment type="caution">
    <text evidence="3">The sequence shown here is derived from an EMBL/GenBank/DDBJ whole genome shotgun (WGS) entry which is preliminary data.</text>
</comment>
<dbReference type="EMBL" id="BARU01033732">
    <property type="protein sequence ID" value="GAH70795.1"/>
    <property type="molecule type" value="Genomic_DNA"/>
</dbReference>
<gene>
    <name evidence="3" type="ORF">S03H2_53032</name>
</gene>
<protein>
    <recommendedName>
        <fullName evidence="2">Core-binding (CB) domain-containing protein</fullName>
    </recommendedName>
</protein>
<dbReference type="InterPro" id="IPR044068">
    <property type="entry name" value="CB"/>
</dbReference>
<evidence type="ECO:0000256" key="1">
    <source>
        <dbReference type="ARBA" id="ARBA00023125"/>
    </source>
</evidence>
<dbReference type="InterPro" id="IPR011010">
    <property type="entry name" value="DNA_brk_join_enz"/>
</dbReference>
<sequence>MTETPVKTNLTAFDDYLRYGSDDEASKGTTTRKAYLWTVNLFLCFLDGRQPTPDLVRGFIKELEEKGNSASSINRHIWALKSYFRFLKSSGENDTQELKIRGLKTQKHYPRYLRDKEWDKLLRTANDTIYNPEVSSYARLRAKMELALLYAYGGAGLR</sequence>
<reference evidence="3" key="1">
    <citation type="journal article" date="2014" name="Front. Microbiol.">
        <title>High frequency of phylogenetically diverse reductive dehalogenase-homologous genes in deep subseafloor sedimentary metagenomes.</title>
        <authorList>
            <person name="Kawai M."/>
            <person name="Futagami T."/>
            <person name="Toyoda A."/>
            <person name="Takaki Y."/>
            <person name="Nishi S."/>
            <person name="Hori S."/>
            <person name="Arai W."/>
            <person name="Tsubouchi T."/>
            <person name="Morono Y."/>
            <person name="Uchiyama I."/>
            <person name="Ito T."/>
            <person name="Fujiyama A."/>
            <person name="Inagaki F."/>
            <person name="Takami H."/>
        </authorList>
    </citation>
    <scope>NUCLEOTIDE SEQUENCE</scope>
    <source>
        <strain evidence="3">Expedition CK06-06</strain>
    </source>
</reference>
<dbReference type="InterPro" id="IPR004107">
    <property type="entry name" value="Integrase_SAM-like_N"/>
</dbReference>
<evidence type="ECO:0000313" key="3">
    <source>
        <dbReference type="EMBL" id="GAH70795.1"/>
    </source>
</evidence>
<dbReference type="InterPro" id="IPR010998">
    <property type="entry name" value="Integrase_recombinase_N"/>
</dbReference>
<dbReference type="GO" id="GO:0003677">
    <property type="term" value="F:DNA binding"/>
    <property type="evidence" value="ECO:0007669"/>
    <property type="project" value="UniProtKB-KW"/>
</dbReference>
<dbReference type="AlphaFoldDB" id="X1ING3"/>
<accession>X1ING3</accession>
<proteinExistence type="predicted"/>
<dbReference type="Gene3D" id="1.10.150.130">
    <property type="match status" value="1"/>
</dbReference>
<organism evidence="3">
    <name type="scientific">marine sediment metagenome</name>
    <dbReference type="NCBI Taxonomy" id="412755"/>
    <lineage>
        <taxon>unclassified sequences</taxon>
        <taxon>metagenomes</taxon>
        <taxon>ecological metagenomes</taxon>
    </lineage>
</organism>
<feature type="domain" description="Core-binding (CB)" evidence="2">
    <location>
        <begin position="7"/>
        <end position="88"/>
    </location>
</feature>
<name>X1ING3_9ZZZZ</name>
<feature type="non-terminal residue" evidence="3">
    <location>
        <position position="158"/>
    </location>
</feature>
<dbReference type="GO" id="GO:0015074">
    <property type="term" value="P:DNA integration"/>
    <property type="evidence" value="ECO:0007669"/>
    <property type="project" value="InterPro"/>
</dbReference>
<dbReference type="PROSITE" id="PS51900">
    <property type="entry name" value="CB"/>
    <property type="match status" value="1"/>
</dbReference>
<evidence type="ECO:0000259" key="2">
    <source>
        <dbReference type="PROSITE" id="PS51900"/>
    </source>
</evidence>
<keyword evidence="1" id="KW-0238">DNA-binding</keyword>